<dbReference type="EMBL" id="JAFLNM010000001">
    <property type="protein sequence ID" value="MBO0341088.1"/>
    <property type="molecule type" value="Genomic_DNA"/>
</dbReference>
<organism evidence="1 2">
    <name type="scientific">Flagellimonas profundi</name>
    <dbReference type="NCBI Taxonomy" id="2915620"/>
    <lineage>
        <taxon>Bacteria</taxon>
        <taxon>Pseudomonadati</taxon>
        <taxon>Bacteroidota</taxon>
        <taxon>Flavobacteriia</taxon>
        <taxon>Flavobacteriales</taxon>
        <taxon>Flavobacteriaceae</taxon>
        <taxon>Flagellimonas</taxon>
    </lineage>
</organism>
<sequence>MRTKRSSLFLGIVMVFVVSISENQ</sequence>
<name>A0ABS3FD67_9FLAO</name>
<dbReference type="Proteomes" id="UP000664807">
    <property type="component" value="Unassembled WGS sequence"/>
</dbReference>
<protein>
    <submittedName>
        <fullName evidence="1">Uncharacterized protein</fullName>
    </submittedName>
</protein>
<comment type="caution">
    <text evidence="1">The sequence shown here is derived from an EMBL/GenBank/DDBJ whole genome shotgun (WGS) entry which is preliminary data.</text>
</comment>
<accession>A0ABS3FD67</accession>
<gene>
    <name evidence="1" type="ORF">J0654_05495</name>
</gene>
<evidence type="ECO:0000313" key="2">
    <source>
        <dbReference type="Proteomes" id="UP000664807"/>
    </source>
</evidence>
<proteinExistence type="predicted"/>
<reference evidence="1 2" key="1">
    <citation type="submission" date="2021-03" db="EMBL/GenBank/DDBJ databases">
        <title>Muricauda lutimaris sp. nov. and Muricauda ruestringensis sp. nov, two marine members of the Flavobacteriaceae isolated from deep sea sediments of Western Pacific.</title>
        <authorList>
            <person name="Zhao S."/>
            <person name="Liu R."/>
        </authorList>
    </citation>
    <scope>NUCLEOTIDE SEQUENCE [LARGE SCALE GENOMIC DNA]</scope>
    <source>
        <strain evidence="1 2">BC31-3-A3</strain>
    </source>
</reference>
<keyword evidence="2" id="KW-1185">Reference proteome</keyword>
<evidence type="ECO:0000313" key="1">
    <source>
        <dbReference type="EMBL" id="MBO0341088.1"/>
    </source>
</evidence>